<dbReference type="OrthoDB" id="5065674at2"/>
<dbReference type="Proteomes" id="UP000320235">
    <property type="component" value="Unassembled WGS sequence"/>
</dbReference>
<dbReference type="EMBL" id="VFPE01000001">
    <property type="protein sequence ID" value="TQM34166.1"/>
    <property type="molecule type" value="Genomic_DNA"/>
</dbReference>
<accession>A0A543FKC0</accession>
<organism evidence="2 3">
    <name type="scientific">Microbacterium kyungheense</name>
    <dbReference type="NCBI Taxonomy" id="1263636"/>
    <lineage>
        <taxon>Bacteria</taxon>
        <taxon>Bacillati</taxon>
        <taxon>Actinomycetota</taxon>
        <taxon>Actinomycetes</taxon>
        <taxon>Micrococcales</taxon>
        <taxon>Microbacteriaceae</taxon>
        <taxon>Microbacterium</taxon>
    </lineage>
</organism>
<dbReference type="AlphaFoldDB" id="A0A543FKC0"/>
<feature type="coiled-coil region" evidence="1">
    <location>
        <begin position="40"/>
        <end position="74"/>
    </location>
</feature>
<keyword evidence="1" id="KW-0175">Coiled coil</keyword>
<protein>
    <submittedName>
        <fullName evidence="2">Uncharacterized protein</fullName>
    </submittedName>
</protein>
<gene>
    <name evidence="2" type="ORF">FB391_0453</name>
</gene>
<evidence type="ECO:0000313" key="3">
    <source>
        <dbReference type="Proteomes" id="UP000320235"/>
    </source>
</evidence>
<keyword evidence="3" id="KW-1185">Reference proteome</keyword>
<reference evidence="2 3" key="1">
    <citation type="submission" date="2019-06" db="EMBL/GenBank/DDBJ databases">
        <title>Sequencing the genomes of 1000 actinobacteria strains.</title>
        <authorList>
            <person name="Klenk H.-P."/>
        </authorList>
    </citation>
    <scope>NUCLEOTIDE SEQUENCE [LARGE SCALE GENOMIC DNA]</scope>
    <source>
        <strain evidence="2 3">DSM 105492</strain>
    </source>
</reference>
<evidence type="ECO:0000256" key="1">
    <source>
        <dbReference type="SAM" id="Coils"/>
    </source>
</evidence>
<dbReference type="RefSeq" id="WP_141892656.1">
    <property type="nucleotide sequence ID" value="NZ_BAABLH010000001.1"/>
</dbReference>
<name>A0A543FKC0_9MICO</name>
<sequence length="304" mass="33320">MFGSSEDRPRRSRGATVAIWILGVALVLALAACAWGAVQFVLAQDRISQQQDRIREQQDEIEQQKELIEKKETFGAAMSALMDTAARFDGVLTASLVPWGTYESLAHRGWTHRRDATAMTRDIAQVDAARAELETALSAADAEAASNATGTAYESVIDRLGRGFVRSIVDEKYCGTGDDGILGCVAGEDPYLVHFDAAGDAQPFMTDELRAGVAYHEFAHVLQFTNPDATAAALPAFGGDDEFMADCFALTFLDGWKLDHRVWTSAYEYWDVNIGYGRTCDAAQQQAVRDWYAQLGVRLQQVSS</sequence>
<evidence type="ECO:0000313" key="2">
    <source>
        <dbReference type="EMBL" id="TQM34166.1"/>
    </source>
</evidence>
<proteinExistence type="predicted"/>
<comment type="caution">
    <text evidence="2">The sequence shown here is derived from an EMBL/GenBank/DDBJ whole genome shotgun (WGS) entry which is preliminary data.</text>
</comment>